<comment type="caution">
    <text evidence="2">The sequence shown here is derived from an EMBL/GenBank/DDBJ whole genome shotgun (WGS) entry which is preliminary data.</text>
</comment>
<dbReference type="SMART" id="SM00860">
    <property type="entry name" value="SMI1_KNR4"/>
    <property type="match status" value="1"/>
</dbReference>
<accession>A0A243W669</accession>
<dbReference type="InterPro" id="IPR018958">
    <property type="entry name" value="Knr4/Smi1-like_dom"/>
</dbReference>
<dbReference type="SUPFAM" id="SSF160631">
    <property type="entry name" value="SMI1/KNR4-like"/>
    <property type="match status" value="1"/>
</dbReference>
<name>A0A243W669_9BACT</name>
<reference evidence="2 3" key="1">
    <citation type="submission" date="2017-01" db="EMBL/GenBank/DDBJ databases">
        <title>A new Hymenobacter.</title>
        <authorList>
            <person name="Liang Y."/>
            <person name="Feng F."/>
        </authorList>
    </citation>
    <scope>NUCLEOTIDE SEQUENCE [LARGE SCALE GENOMIC DNA]</scope>
    <source>
        <strain evidence="2">MIMBbqt21</strain>
    </source>
</reference>
<dbReference type="InterPro" id="IPR037883">
    <property type="entry name" value="Knr4/Smi1-like_sf"/>
</dbReference>
<keyword evidence="3" id="KW-1185">Reference proteome</keyword>
<organism evidence="2 3">
    <name type="scientific">Hymenobacter crusticola</name>
    <dbReference type="NCBI Taxonomy" id="1770526"/>
    <lineage>
        <taxon>Bacteria</taxon>
        <taxon>Pseudomonadati</taxon>
        <taxon>Bacteroidota</taxon>
        <taxon>Cytophagia</taxon>
        <taxon>Cytophagales</taxon>
        <taxon>Hymenobacteraceae</taxon>
        <taxon>Hymenobacter</taxon>
    </lineage>
</organism>
<dbReference type="EMBL" id="MTSE01000032">
    <property type="protein sequence ID" value="OUJ69502.1"/>
    <property type="molecule type" value="Genomic_DNA"/>
</dbReference>
<evidence type="ECO:0000313" key="2">
    <source>
        <dbReference type="EMBL" id="OUJ69502.1"/>
    </source>
</evidence>
<dbReference type="AlphaFoldDB" id="A0A243W669"/>
<sequence>MMSFEAIIRLWQTQDVQLNTGSSHELIAEVEQRCQFTFPLAFKEFYRRVNGFRSNDWTPEMFSLWSLEKIQAEYEASDEQKLLPFCDWLIHSHHLGFVKDKPGIYKMYGSVEEKPICESFEQVLEWIALGSQEIY</sequence>
<dbReference type="Pfam" id="PF09346">
    <property type="entry name" value="SMI1_KNR4"/>
    <property type="match status" value="1"/>
</dbReference>
<gene>
    <name evidence="2" type="ORF">BXP70_26325</name>
</gene>
<feature type="domain" description="Knr4/Smi1-like" evidence="1">
    <location>
        <begin position="21"/>
        <end position="126"/>
    </location>
</feature>
<proteinExistence type="predicted"/>
<dbReference type="Gene3D" id="3.40.1580.10">
    <property type="entry name" value="SMI1/KNR4-like"/>
    <property type="match status" value="1"/>
</dbReference>
<dbReference type="OrthoDB" id="796581at2"/>
<protein>
    <recommendedName>
        <fullName evidence="1">Knr4/Smi1-like domain-containing protein</fullName>
    </recommendedName>
</protein>
<evidence type="ECO:0000313" key="3">
    <source>
        <dbReference type="Proteomes" id="UP000194873"/>
    </source>
</evidence>
<evidence type="ECO:0000259" key="1">
    <source>
        <dbReference type="SMART" id="SM00860"/>
    </source>
</evidence>
<dbReference type="RefSeq" id="WP_086597103.1">
    <property type="nucleotide sequence ID" value="NZ_MTSE01000032.1"/>
</dbReference>
<dbReference type="Proteomes" id="UP000194873">
    <property type="component" value="Unassembled WGS sequence"/>
</dbReference>